<dbReference type="InterPro" id="IPR015500">
    <property type="entry name" value="Peptidase_S8_subtilisin-rel"/>
</dbReference>
<dbReference type="PRINTS" id="PR00723">
    <property type="entry name" value="SUBTILISIN"/>
</dbReference>
<name>A0A8H3FU28_9LECA</name>
<reference evidence="8" key="1">
    <citation type="submission" date="2021-03" db="EMBL/GenBank/DDBJ databases">
        <authorList>
            <person name="Tagirdzhanova G."/>
        </authorList>
    </citation>
    <scope>NUCLEOTIDE SEQUENCE</scope>
</reference>
<evidence type="ECO:0000256" key="5">
    <source>
        <dbReference type="PROSITE-ProRule" id="PRU01240"/>
    </source>
</evidence>
<feature type="active site" description="Charge relay system" evidence="5">
    <location>
        <position position="211"/>
    </location>
</feature>
<accession>A0A8H3FU28</accession>
<feature type="active site" description="Charge relay system" evidence="5">
    <location>
        <position position="383"/>
    </location>
</feature>
<feature type="chain" id="PRO_5034308418" description="Peptidase S8/S53 domain-containing protein" evidence="6">
    <location>
        <begin position="19"/>
        <end position="476"/>
    </location>
</feature>
<organism evidence="8 9">
    <name type="scientific">Imshaugia aleurites</name>
    <dbReference type="NCBI Taxonomy" id="172621"/>
    <lineage>
        <taxon>Eukaryota</taxon>
        <taxon>Fungi</taxon>
        <taxon>Dikarya</taxon>
        <taxon>Ascomycota</taxon>
        <taxon>Pezizomycotina</taxon>
        <taxon>Lecanoromycetes</taxon>
        <taxon>OSLEUM clade</taxon>
        <taxon>Lecanoromycetidae</taxon>
        <taxon>Lecanorales</taxon>
        <taxon>Lecanorineae</taxon>
        <taxon>Parmeliaceae</taxon>
        <taxon>Imshaugia</taxon>
    </lineage>
</organism>
<evidence type="ECO:0000313" key="9">
    <source>
        <dbReference type="Proteomes" id="UP000664534"/>
    </source>
</evidence>
<dbReference type="Gene3D" id="3.40.50.200">
    <property type="entry name" value="Peptidase S8/S53 domain"/>
    <property type="match status" value="1"/>
</dbReference>
<evidence type="ECO:0000259" key="7">
    <source>
        <dbReference type="Pfam" id="PF00082"/>
    </source>
</evidence>
<dbReference type="PANTHER" id="PTHR43806">
    <property type="entry name" value="PEPTIDASE S8"/>
    <property type="match status" value="1"/>
</dbReference>
<comment type="caution">
    <text evidence="8">The sequence shown here is derived from an EMBL/GenBank/DDBJ whole genome shotgun (WGS) entry which is preliminary data.</text>
</comment>
<dbReference type="AlphaFoldDB" id="A0A8H3FU28"/>
<dbReference type="PANTHER" id="PTHR43806:SF14">
    <property type="entry name" value="TRIPEPTIDYL-PEPTIDASE 2"/>
    <property type="match status" value="1"/>
</dbReference>
<dbReference type="InterPro" id="IPR050131">
    <property type="entry name" value="Peptidase_S8_subtilisin-like"/>
</dbReference>
<dbReference type="GO" id="GO:0005829">
    <property type="term" value="C:cytosol"/>
    <property type="evidence" value="ECO:0007669"/>
    <property type="project" value="TreeGrafter"/>
</dbReference>
<dbReference type="Proteomes" id="UP000664534">
    <property type="component" value="Unassembled WGS sequence"/>
</dbReference>
<dbReference type="InterPro" id="IPR000209">
    <property type="entry name" value="Peptidase_S8/S53_dom"/>
</dbReference>
<dbReference type="EMBL" id="CAJPDT010000058">
    <property type="protein sequence ID" value="CAF9930709.1"/>
    <property type="molecule type" value="Genomic_DNA"/>
</dbReference>
<keyword evidence="4 5" id="KW-0720">Serine protease</keyword>
<dbReference type="SUPFAM" id="SSF52743">
    <property type="entry name" value="Subtilisin-like"/>
    <property type="match status" value="1"/>
</dbReference>
<proteinExistence type="inferred from homology"/>
<feature type="signal peptide" evidence="6">
    <location>
        <begin position="1"/>
        <end position="18"/>
    </location>
</feature>
<dbReference type="OrthoDB" id="1896086at2759"/>
<evidence type="ECO:0000256" key="2">
    <source>
        <dbReference type="ARBA" id="ARBA00022670"/>
    </source>
</evidence>
<evidence type="ECO:0000313" key="8">
    <source>
        <dbReference type="EMBL" id="CAF9930709.1"/>
    </source>
</evidence>
<keyword evidence="9" id="KW-1185">Reference proteome</keyword>
<protein>
    <recommendedName>
        <fullName evidence="7">Peptidase S8/S53 domain-containing protein</fullName>
    </recommendedName>
</protein>
<dbReference type="GO" id="GO:0004252">
    <property type="term" value="F:serine-type endopeptidase activity"/>
    <property type="evidence" value="ECO:0007669"/>
    <property type="project" value="UniProtKB-UniRule"/>
</dbReference>
<dbReference type="Pfam" id="PF00082">
    <property type="entry name" value="Peptidase_S8"/>
    <property type="match status" value="1"/>
</dbReference>
<keyword evidence="3 5" id="KW-0378">Hydrolase</keyword>
<evidence type="ECO:0000256" key="4">
    <source>
        <dbReference type="ARBA" id="ARBA00022825"/>
    </source>
</evidence>
<gene>
    <name evidence="8" type="ORF">IMSHALPRED_008258</name>
</gene>
<sequence>MAVSVLLLMMGVLHSVYGLVEYVVYPADKRDVTACSQINNRLIELLGNSKVQFYNSRIRRTTEFWLIQALEQSKATVLQIPGVDAVMENVIVSQNAGENFTNSSASTLVMDIVSNQTSPELNSPLRHQGNGPQDLDLVSWPPRKRLPLFGKMQWYVYDVARSVDTYIYIVDNGINMDNTEFKSMPWPPEPDEWHYAYGVSQSTTDDNLAGHGSCVASKAAGWKTGVSKNSQLIVMKALLTLADVNYAFAAALDDIMEHGRQRKAVVLYPATSIQTFDARTALPRNWRSVNELIQELFAQDVVVVTAAGNNAARSSALNTVPAMWGLDENFPLIVAGAVTTEGTFAGFSQGAATPSEILWAPGENIVCANGPSLPGFVIRSGTSYAAAMVAGLAAYELTAPNPPPRGSVARAIRRRLLASSRPIYPLTGPSVIWNGQNGALNVQLNNSTSQSVLQLVHNATLGSGTTNSTKGQALIA</sequence>
<evidence type="ECO:0000256" key="3">
    <source>
        <dbReference type="ARBA" id="ARBA00022801"/>
    </source>
</evidence>
<feature type="active site" description="Charge relay system" evidence="5">
    <location>
        <position position="171"/>
    </location>
</feature>
<keyword evidence="6" id="KW-0732">Signal</keyword>
<comment type="similarity">
    <text evidence="1 5">Belongs to the peptidase S8 family.</text>
</comment>
<keyword evidence="2 5" id="KW-0645">Protease</keyword>
<evidence type="ECO:0000256" key="6">
    <source>
        <dbReference type="SAM" id="SignalP"/>
    </source>
</evidence>
<dbReference type="PROSITE" id="PS51892">
    <property type="entry name" value="SUBTILASE"/>
    <property type="match status" value="1"/>
</dbReference>
<dbReference type="GO" id="GO:0008240">
    <property type="term" value="F:tripeptidyl-peptidase activity"/>
    <property type="evidence" value="ECO:0007669"/>
    <property type="project" value="TreeGrafter"/>
</dbReference>
<dbReference type="InterPro" id="IPR036852">
    <property type="entry name" value="Peptidase_S8/S53_dom_sf"/>
</dbReference>
<evidence type="ECO:0000256" key="1">
    <source>
        <dbReference type="ARBA" id="ARBA00011073"/>
    </source>
</evidence>
<dbReference type="GO" id="GO:0006508">
    <property type="term" value="P:proteolysis"/>
    <property type="evidence" value="ECO:0007669"/>
    <property type="project" value="UniProtKB-KW"/>
</dbReference>
<feature type="domain" description="Peptidase S8/S53" evidence="7">
    <location>
        <begin position="165"/>
        <end position="398"/>
    </location>
</feature>